<dbReference type="Gene3D" id="2.30.40.10">
    <property type="entry name" value="Urease, subunit C, domain 1"/>
    <property type="match status" value="1"/>
</dbReference>
<dbReference type="InterPro" id="IPR033932">
    <property type="entry name" value="YtcJ-like"/>
</dbReference>
<name>A0ABY7Z447_9PSED</name>
<accession>A0ABY7Z447</accession>
<dbReference type="InterPro" id="IPR011059">
    <property type="entry name" value="Metal-dep_hydrolase_composite"/>
</dbReference>
<dbReference type="PANTHER" id="PTHR22642:SF21">
    <property type="entry name" value="PERIPLASMIC PROTEIN"/>
    <property type="match status" value="1"/>
</dbReference>
<dbReference type="InterPro" id="IPR013108">
    <property type="entry name" value="Amidohydro_3"/>
</dbReference>
<feature type="domain" description="Amidohydrolase 3" evidence="1">
    <location>
        <begin position="50"/>
        <end position="532"/>
    </location>
</feature>
<keyword evidence="3" id="KW-1185">Reference proteome</keyword>
<dbReference type="PANTHER" id="PTHR22642">
    <property type="entry name" value="IMIDAZOLONEPROPIONASE"/>
    <property type="match status" value="1"/>
</dbReference>
<sequence>MSADLILFNGQFHTVDRTKPLASAVAITDGRFVVVGNDNQAMALRGPNTQVIDMHGRCVIPGLNDSHLHLIRGGLNYNLELRWEGVPSLADALRMLKEQADRTPTPQWVRVVGGWNEFQFAEKRMPTLEELNQAAPDTPVFVLHLYDRALLNRAALRVAGYTRDTPNPPGGEIVRDANGNPTGMLVARPNAMILYSTLAKGPKLPLEYQVNSTRQFMRELNRLGLTSAIDAGGGFQNYPDDYQVIEQLAKDDQLTVRIAYNLFTQKPKEELSDFQNWTGSVTLHQGDDYLRHNGAGEMLVFSAADFEDFLEPRPDLPQTMEQELEPVVRHLVEQRWPFRLHATYNESISRMLDVFEKVNRDIPFNGLPWFFDHAETITPQNIERVRALGGGIAIQDRMAFQGEYFVDRYGKQAAEATPPIKRMLAEGVPVGAGTDATRVSSYNPWTSLYWMVSGRTVGGLALYEEGLPRSTALELFTHGSAWFSSEQGKKGQIKVGQLADLAALSADFFNVEEEAIKWIESVLTVVGGKIVYAAGDFEDLGPRSIPVLPDWSPVVKVPGHWRPNSPLQAQVHQCVGACAVHSHSHEKARLSNAPVSDFAGFWGAFGCSCFAF</sequence>
<dbReference type="SUPFAM" id="SSF51338">
    <property type="entry name" value="Composite domain of metallo-dependent hydrolases"/>
    <property type="match status" value="1"/>
</dbReference>
<dbReference type="CDD" id="cd01300">
    <property type="entry name" value="YtcJ_like"/>
    <property type="match status" value="1"/>
</dbReference>
<dbReference type="Pfam" id="PF07969">
    <property type="entry name" value="Amidohydro_3"/>
    <property type="match status" value="1"/>
</dbReference>
<evidence type="ECO:0000259" key="1">
    <source>
        <dbReference type="Pfam" id="PF07969"/>
    </source>
</evidence>
<protein>
    <submittedName>
        <fullName evidence="2">Amidohydrolase</fullName>
    </submittedName>
</protein>
<organism evidence="2 3">
    <name type="scientific">Pseudomonas serboccidentalis</name>
    <dbReference type="NCBI Taxonomy" id="2964670"/>
    <lineage>
        <taxon>Bacteria</taxon>
        <taxon>Pseudomonadati</taxon>
        <taxon>Pseudomonadota</taxon>
        <taxon>Gammaproteobacteria</taxon>
        <taxon>Pseudomonadales</taxon>
        <taxon>Pseudomonadaceae</taxon>
        <taxon>Pseudomonas</taxon>
    </lineage>
</organism>
<dbReference type="RefSeq" id="WP_274657540.1">
    <property type="nucleotide sequence ID" value="NZ_CP101655.1"/>
</dbReference>
<dbReference type="EMBL" id="CP101655">
    <property type="protein sequence ID" value="WDR34284.1"/>
    <property type="molecule type" value="Genomic_DNA"/>
</dbReference>
<dbReference type="Proteomes" id="UP001222282">
    <property type="component" value="Chromosome"/>
</dbReference>
<evidence type="ECO:0000313" key="2">
    <source>
        <dbReference type="EMBL" id="WDR34284.1"/>
    </source>
</evidence>
<reference evidence="2 3" key="1">
    <citation type="submission" date="2022-07" db="EMBL/GenBank/DDBJ databases">
        <authorList>
            <person name="Abrouk D."/>
            <person name="Moenne-Loccoz Y."/>
            <person name="Todorovic I."/>
            <person name="Raicevic V."/>
            <person name="Jovicic-Petrovic J."/>
        </authorList>
    </citation>
    <scope>NUCLEOTIDE SEQUENCE [LARGE SCALE GENOMIC DNA]</scope>
    <source>
        <strain evidence="3">IT-P374</strain>
    </source>
</reference>
<dbReference type="SUPFAM" id="SSF51556">
    <property type="entry name" value="Metallo-dependent hydrolases"/>
    <property type="match status" value="1"/>
</dbReference>
<dbReference type="Gene3D" id="3.10.310.70">
    <property type="match status" value="1"/>
</dbReference>
<proteinExistence type="predicted"/>
<dbReference type="InterPro" id="IPR032466">
    <property type="entry name" value="Metal_Hydrolase"/>
</dbReference>
<gene>
    <name evidence="2" type="ORF">NN484_17370</name>
</gene>
<dbReference type="Gene3D" id="3.20.20.140">
    <property type="entry name" value="Metal-dependent hydrolases"/>
    <property type="match status" value="1"/>
</dbReference>
<evidence type="ECO:0000313" key="3">
    <source>
        <dbReference type="Proteomes" id="UP001222282"/>
    </source>
</evidence>